<comment type="caution">
    <text evidence="2">The sequence shown here is derived from an EMBL/GenBank/DDBJ whole genome shotgun (WGS) entry which is preliminary data.</text>
</comment>
<proteinExistence type="predicted"/>
<feature type="transmembrane region" description="Helical" evidence="1">
    <location>
        <begin position="111"/>
        <end position="132"/>
    </location>
</feature>
<feature type="transmembrane region" description="Helical" evidence="1">
    <location>
        <begin position="16"/>
        <end position="35"/>
    </location>
</feature>
<feature type="transmembrane region" description="Helical" evidence="1">
    <location>
        <begin position="55"/>
        <end position="74"/>
    </location>
</feature>
<keyword evidence="3" id="KW-1185">Reference proteome</keyword>
<dbReference type="Proteomes" id="UP001168524">
    <property type="component" value="Unassembled WGS sequence"/>
</dbReference>
<organism evidence="2 3">
    <name type="scientific">Acinetobacter thutiue</name>
    <dbReference type="NCBI Taxonomy" id="2998078"/>
    <lineage>
        <taxon>Bacteria</taxon>
        <taxon>Pseudomonadati</taxon>
        <taxon>Pseudomonadota</taxon>
        <taxon>Gammaproteobacteria</taxon>
        <taxon>Moraxellales</taxon>
        <taxon>Moraxellaceae</taxon>
        <taxon>Acinetobacter</taxon>
    </lineage>
</organism>
<sequence>MSKYAPQYTFKERIKIIALHCLWAIPLFLVLDRIFFPWLNESNWILCHPYGWHMLWYGMGVFAPLFMLLVGILIQGRDMLKIYRLKQYPLPNKKVMNKTKYVYGFRATWRCYFFLIWCVGVLAFTVFGYFTAVKQTSLVDPKRLEQIQQKECNVSKM</sequence>
<protein>
    <submittedName>
        <fullName evidence="2">Uncharacterized protein</fullName>
    </submittedName>
</protein>
<keyword evidence="1" id="KW-1133">Transmembrane helix</keyword>
<keyword evidence="1" id="KW-0812">Transmembrane</keyword>
<reference evidence="2" key="1">
    <citation type="submission" date="2023-06" db="EMBL/GenBank/DDBJ databases">
        <title>Two novel species of Acinetobacter isolated from motorbike repairing workshop in Vietnam.</title>
        <authorList>
            <person name="Le N.T.T."/>
        </authorList>
    </citation>
    <scope>NUCLEOTIDE SEQUENCE</scope>
    <source>
        <strain evidence="2">VNH17</strain>
    </source>
</reference>
<evidence type="ECO:0000256" key="1">
    <source>
        <dbReference type="SAM" id="Phobius"/>
    </source>
</evidence>
<name>A0ABT7WPU0_9GAMM</name>
<evidence type="ECO:0000313" key="2">
    <source>
        <dbReference type="EMBL" id="MDN0014695.1"/>
    </source>
</evidence>
<dbReference type="RefSeq" id="WP_267980942.1">
    <property type="nucleotide sequence ID" value="NZ_JAPQKF010000004.1"/>
</dbReference>
<gene>
    <name evidence="2" type="ORF">QTA56_10695</name>
</gene>
<dbReference type="EMBL" id="JAUDZE010000004">
    <property type="protein sequence ID" value="MDN0014695.1"/>
    <property type="molecule type" value="Genomic_DNA"/>
</dbReference>
<accession>A0ABT7WPU0</accession>
<keyword evidence="1" id="KW-0472">Membrane</keyword>
<evidence type="ECO:0000313" key="3">
    <source>
        <dbReference type="Proteomes" id="UP001168524"/>
    </source>
</evidence>